<dbReference type="AlphaFoldDB" id="A0A834I396"/>
<dbReference type="EMBL" id="JAACXV010014560">
    <property type="protein sequence ID" value="KAF7266157.1"/>
    <property type="molecule type" value="Genomic_DNA"/>
</dbReference>
<evidence type="ECO:0000313" key="2">
    <source>
        <dbReference type="Proteomes" id="UP000625711"/>
    </source>
</evidence>
<dbReference type="Proteomes" id="UP000625711">
    <property type="component" value="Unassembled WGS sequence"/>
</dbReference>
<gene>
    <name evidence="1" type="ORF">GWI33_020527</name>
</gene>
<accession>A0A834I396</accession>
<sequence length="126" mass="13665">MKVPITKRSSTNSAQKLDGWRSWKVTTGHHISKKVPASSHCVYENAILFSTGGNTHTHTPPPLPSSALDRLQLPALAEAINPTAIVFGTRADDKQGPQAVFLVDYPSSAVAFTPICFYQFQNANSN</sequence>
<organism evidence="1 2">
    <name type="scientific">Rhynchophorus ferrugineus</name>
    <name type="common">Red palm weevil</name>
    <name type="synonym">Curculio ferrugineus</name>
    <dbReference type="NCBI Taxonomy" id="354439"/>
    <lineage>
        <taxon>Eukaryota</taxon>
        <taxon>Metazoa</taxon>
        <taxon>Ecdysozoa</taxon>
        <taxon>Arthropoda</taxon>
        <taxon>Hexapoda</taxon>
        <taxon>Insecta</taxon>
        <taxon>Pterygota</taxon>
        <taxon>Neoptera</taxon>
        <taxon>Endopterygota</taxon>
        <taxon>Coleoptera</taxon>
        <taxon>Polyphaga</taxon>
        <taxon>Cucujiformia</taxon>
        <taxon>Curculionidae</taxon>
        <taxon>Dryophthorinae</taxon>
        <taxon>Rhynchophorus</taxon>
    </lineage>
</organism>
<reference evidence="1" key="1">
    <citation type="submission" date="2020-08" db="EMBL/GenBank/DDBJ databases">
        <title>Genome sequencing and assembly of the red palm weevil Rhynchophorus ferrugineus.</title>
        <authorList>
            <person name="Dias G.B."/>
            <person name="Bergman C.M."/>
            <person name="Manee M."/>
        </authorList>
    </citation>
    <scope>NUCLEOTIDE SEQUENCE</scope>
    <source>
        <strain evidence="1">AA-2017</strain>
        <tissue evidence="1">Whole larva</tissue>
    </source>
</reference>
<protein>
    <submittedName>
        <fullName evidence="1">Uncharacterized protein</fullName>
    </submittedName>
</protein>
<name>A0A834I396_RHYFE</name>
<evidence type="ECO:0000313" key="1">
    <source>
        <dbReference type="EMBL" id="KAF7266157.1"/>
    </source>
</evidence>
<comment type="caution">
    <text evidence="1">The sequence shown here is derived from an EMBL/GenBank/DDBJ whole genome shotgun (WGS) entry which is preliminary data.</text>
</comment>
<proteinExistence type="predicted"/>
<keyword evidence="2" id="KW-1185">Reference proteome</keyword>